<dbReference type="RefSeq" id="WP_122905335.1">
    <property type="nucleotide sequence ID" value="NZ_RHHS01000032.1"/>
</dbReference>
<dbReference type="SUPFAM" id="SSF46767">
    <property type="entry name" value="Methylated DNA-protein cysteine methyltransferase, C-terminal domain"/>
    <property type="match status" value="1"/>
</dbReference>
<keyword evidence="4 11" id="KW-0489">Methyltransferase</keyword>
<evidence type="ECO:0000256" key="2">
    <source>
        <dbReference type="ARBA" id="ARBA00008711"/>
    </source>
</evidence>
<sequence length="195" mass="21729">MTEKQYVYWSKVTVNHWNLYLAASAKGLCFVGSQNSPLEELTAWLTRRMPRHALVQDHEQLAPYVTEISEYLQGTRQQFSLPLDLQGTPFQLSVWEALCKIPYGQTASYTEIAARIQKPAAVRAVGAAIGANPLLLTVPCHRVVGKNGSLTGYRGGLPMKTELIALEKGSFTRGMHAPPSGDHFYDAKKLRRDKK</sequence>
<comment type="catalytic activity">
    <reaction evidence="8">
        <text>a 6-O-methyl-2'-deoxyguanosine in DNA + L-cysteinyl-[protein] = S-methyl-L-cysteinyl-[protein] + a 2'-deoxyguanosine in DNA</text>
        <dbReference type="Rhea" id="RHEA:24000"/>
        <dbReference type="Rhea" id="RHEA-COMP:10131"/>
        <dbReference type="Rhea" id="RHEA-COMP:10132"/>
        <dbReference type="Rhea" id="RHEA-COMP:11367"/>
        <dbReference type="Rhea" id="RHEA-COMP:11368"/>
        <dbReference type="ChEBI" id="CHEBI:29950"/>
        <dbReference type="ChEBI" id="CHEBI:82612"/>
        <dbReference type="ChEBI" id="CHEBI:85445"/>
        <dbReference type="ChEBI" id="CHEBI:85448"/>
        <dbReference type="EC" id="2.1.1.63"/>
    </reaction>
</comment>
<evidence type="ECO:0000256" key="5">
    <source>
        <dbReference type="ARBA" id="ARBA00022679"/>
    </source>
</evidence>
<dbReference type="NCBIfam" id="TIGR00589">
    <property type="entry name" value="ogt"/>
    <property type="match status" value="1"/>
</dbReference>
<dbReference type="InterPro" id="IPR036388">
    <property type="entry name" value="WH-like_DNA-bd_sf"/>
</dbReference>
<feature type="domain" description="Methylated-DNA-[protein]-cysteine S-methyltransferase DNA binding" evidence="9">
    <location>
        <begin position="89"/>
        <end position="168"/>
    </location>
</feature>
<evidence type="ECO:0000256" key="4">
    <source>
        <dbReference type="ARBA" id="ARBA00022603"/>
    </source>
</evidence>
<dbReference type="InterPro" id="IPR036217">
    <property type="entry name" value="MethylDNA_cys_MeTrfase_DNAb"/>
</dbReference>
<dbReference type="Pfam" id="PF01035">
    <property type="entry name" value="DNA_binding_1"/>
    <property type="match status" value="1"/>
</dbReference>
<organism evidence="11 12">
    <name type="scientific">Brevibacillus gelatini</name>
    <dbReference type="NCBI Taxonomy" id="1655277"/>
    <lineage>
        <taxon>Bacteria</taxon>
        <taxon>Bacillati</taxon>
        <taxon>Bacillota</taxon>
        <taxon>Bacilli</taxon>
        <taxon>Bacillales</taxon>
        <taxon>Paenibacillaceae</taxon>
        <taxon>Brevibacillus</taxon>
    </lineage>
</organism>
<dbReference type="OrthoDB" id="9802228at2"/>
<evidence type="ECO:0000259" key="10">
    <source>
        <dbReference type="Pfam" id="PF02870"/>
    </source>
</evidence>
<dbReference type="PANTHER" id="PTHR10815:SF12">
    <property type="entry name" value="METHYLATED-DNA--PROTEIN-CYSTEINE METHYLTRANSFERASE, INDUCIBLE"/>
    <property type="match status" value="1"/>
</dbReference>
<dbReference type="InterPro" id="IPR014048">
    <property type="entry name" value="MethylDNA_cys_MeTrfase_DNA-bd"/>
</dbReference>
<dbReference type="Gene3D" id="3.30.160.70">
    <property type="entry name" value="Methylated DNA-protein cysteine methyltransferase domain"/>
    <property type="match status" value="1"/>
</dbReference>
<keyword evidence="12" id="KW-1185">Reference proteome</keyword>
<accession>A0A3M8AXK0</accession>
<keyword evidence="6" id="KW-0227">DNA damage</keyword>
<dbReference type="PANTHER" id="PTHR10815">
    <property type="entry name" value="METHYLATED-DNA--PROTEIN-CYSTEINE METHYLTRANSFERASE"/>
    <property type="match status" value="1"/>
</dbReference>
<evidence type="ECO:0000313" key="11">
    <source>
        <dbReference type="EMBL" id="RNB55842.1"/>
    </source>
</evidence>
<dbReference type="InterPro" id="IPR001497">
    <property type="entry name" value="MethylDNA_cys_MeTrfase_AS"/>
</dbReference>
<evidence type="ECO:0000256" key="1">
    <source>
        <dbReference type="ARBA" id="ARBA00001286"/>
    </source>
</evidence>
<gene>
    <name evidence="11" type="ORF">EDM57_13915</name>
</gene>
<comment type="similarity">
    <text evidence="2">Belongs to the MGMT family.</text>
</comment>
<dbReference type="PROSITE" id="PS00374">
    <property type="entry name" value="MGMT"/>
    <property type="match status" value="1"/>
</dbReference>
<dbReference type="SUPFAM" id="SSF53155">
    <property type="entry name" value="Methylated DNA-protein cysteine methyltransferase domain"/>
    <property type="match status" value="1"/>
</dbReference>
<feature type="domain" description="Methylguanine DNA methyltransferase ribonuclease-like" evidence="10">
    <location>
        <begin position="7"/>
        <end position="85"/>
    </location>
</feature>
<proteinExistence type="inferred from homology"/>
<protein>
    <recommendedName>
        <fullName evidence="3">methylated-DNA--[protein]-cysteine S-methyltransferase</fullName>
        <ecNumber evidence="3">2.1.1.63</ecNumber>
    </recommendedName>
</protein>
<evidence type="ECO:0000256" key="8">
    <source>
        <dbReference type="ARBA" id="ARBA00049348"/>
    </source>
</evidence>
<evidence type="ECO:0000256" key="3">
    <source>
        <dbReference type="ARBA" id="ARBA00011918"/>
    </source>
</evidence>
<dbReference type="CDD" id="cd06445">
    <property type="entry name" value="ATase"/>
    <property type="match status" value="1"/>
</dbReference>
<comment type="caution">
    <text evidence="11">The sequence shown here is derived from an EMBL/GenBank/DDBJ whole genome shotgun (WGS) entry which is preliminary data.</text>
</comment>
<evidence type="ECO:0000256" key="7">
    <source>
        <dbReference type="ARBA" id="ARBA00023204"/>
    </source>
</evidence>
<evidence type="ECO:0000313" key="12">
    <source>
        <dbReference type="Proteomes" id="UP000268829"/>
    </source>
</evidence>
<dbReference type="EMBL" id="RHHS01000032">
    <property type="protein sequence ID" value="RNB55842.1"/>
    <property type="molecule type" value="Genomic_DNA"/>
</dbReference>
<dbReference type="Pfam" id="PF02870">
    <property type="entry name" value="Methyltransf_1N"/>
    <property type="match status" value="1"/>
</dbReference>
<dbReference type="Proteomes" id="UP000268829">
    <property type="component" value="Unassembled WGS sequence"/>
</dbReference>
<dbReference type="EC" id="2.1.1.63" evidence="3"/>
<dbReference type="AlphaFoldDB" id="A0A3M8AXK0"/>
<reference evidence="11 12" key="1">
    <citation type="submission" date="2018-10" db="EMBL/GenBank/DDBJ databases">
        <title>Phylogenomics of Brevibacillus.</title>
        <authorList>
            <person name="Dunlap C."/>
        </authorList>
    </citation>
    <scope>NUCLEOTIDE SEQUENCE [LARGE SCALE GENOMIC DNA]</scope>
    <source>
        <strain evidence="11 12">DSM 100115</strain>
    </source>
</reference>
<evidence type="ECO:0000256" key="6">
    <source>
        <dbReference type="ARBA" id="ARBA00022763"/>
    </source>
</evidence>
<keyword evidence="7" id="KW-0234">DNA repair</keyword>
<dbReference type="InterPro" id="IPR008332">
    <property type="entry name" value="MethylG_MeTrfase_N"/>
</dbReference>
<evidence type="ECO:0000259" key="9">
    <source>
        <dbReference type="Pfam" id="PF01035"/>
    </source>
</evidence>
<dbReference type="Gene3D" id="1.10.10.10">
    <property type="entry name" value="Winged helix-like DNA-binding domain superfamily/Winged helix DNA-binding domain"/>
    <property type="match status" value="1"/>
</dbReference>
<dbReference type="GO" id="GO:0003908">
    <property type="term" value="F:methylated-DNA-[protein]-cysteine S-methyltransferase activity"/>
    <property type="evidence" value="ECO:0007669"/>
    <property type="project" value="UniProtKB-EC"/>
</dbReference>
<dbReference type="FunFam" id="1.10.10.10:FF:000214">
    <property type="entry name" value="Methylated-DNA--protein-cysteine methyltransferase"/>
    <property type="match status" value="1"/>
</dbReference>
<dbReference type="InterPro" id="IPR036631">
    <property type="entry name" value="MGMT_N_sf"/>
</dbReference>
<dbReference type="GO" id="GO:0006281">
    <property type="term" value="P:DNA repair"/>
    <property type="evidence" value="ECO:0007669"/>
    <property type="project" value="UniProtKB-KW"/>
</dbReference>
<name>A0A3M8AXK0_9BACL</name>
<keyword evidence="5 11" id="KW-0808">Transferase</keyword>
<comment type="catalytic activity">
    <reaction evidence="1">
        <text>a 4-O-methyl-thymidine in DNA + L-cysteinyl-[protein] = a thymidine in DNA + S-methyl-L-cysteinyl-[protein]</text>
        <dbReference type="Rhea" id="RHEA:53428"/>
        <dbReference type="Rhea" id="RHEA-COMP:10131"/>
        <dbReference type="Rhea" id="RHEA-COMP:10132"/>
        <dbReference type="Rhea" id="RHEA-COMP:13555"/>
        <dbReference type="Rhea" id="RHEA-COMP:13556"/>
        <dbReference type="ChEBI" id="CHEBI:29950"/>
        <dbReference type="ChEBI" id="CHEBI:82612"/>
        <dbReference type="ChEBI" id="CHEBI:137386"/>
        <dbReference type="ChEBI" id="CHEBI:137387"/>
        <dbReference type="EC" id="2.1.1.63"/>
    </reaction>
</comment>
<dbReference type="GO" id="GO:0032259">
    <property type="term" value="P:methylation"/>
    <property type="evidence" value="ECO:0007669"/>
    <property type="project" value="UniProtKB-KW"/>
</dbReference>